<dbReference type="Pfam" id="PF08442">
    <property type="entry name" value="ATP-grasp_2"/>
    <property type="match status" value="1"/>
</dbReference>
<organism evidence="7 8">
    <name type="scientific">Priapulus caudatus</name>
    <name type="common">Priapulid worm</name>
    <dbReference type="NCBI Taxonomy" id="37621"/>
    <lineage>
        <taxon>Eukaryota</taxon>
        <taxon>Metazoa</taxon>
        <taxon>Ecdysozoa</taxon>
        <taxon>Scalidophora</taxon>
        <taxon>Priapulida</taxon>
        <taxon>Priapulimorpha</taxon>
        <taxon>Priapulimorphida</taxon>
        <taxon>Priapulidae</taxon>
        <taxon>Priapulus</taxon>
    </lineage>
</organism>
<keyword evidence="7" id="KW-1185">Reference proteome</keyword>
<keyword evidence="2" id="KW-0816">Tricarboxylic acid cycle</keyword>
<gene>
    <name evidence="8" type="primary">LOC106815241</name>
</gene>
<dbReference type="RefSeq" id="XP_014675161.1">
    <property type="nucleotide sequence ID" value="XM_014819675.1"/>
</dbReference>
<evidence type="ECO:0000256" key="4">
    <source>
        <dbReference type="ARBA" id="ARBA00022741"/>
    </source>
</evidence>
<dbReference type="PANTHER" id="PTHR11815">
    <property type="entry name" value="SUCCINYL-COA SYNTHETASE BETA CHAIN"/>
    <property type="match status" value="1"/>
</dbReference>
<evidence type="ECO:0000256" key="2">
    <source>
        <dbReference type="ARBA" id="ARBA00022532"/>
    </source>
</evidence>
<reference evidence="8" key="1">
    <citation type="submission" date="2025-08" db="UniProtKB">
        <authorList>
            <consortium name="RefSeq"/>
        </authorList>
    </citation>
    <scope>IDENTIFICATION</scope>
</reference>
<dbReference type="GeneID" id="106815241"/>
<evidence type="ECO:0000256" key="1">
    <source>
        <dbReference type="ARBA" id="ARBA00005064"/>
    </source>
</evidence>
<protein>
    <submittedName>
        <fullName evidence="8">Succinyl-CoA ligase [ADP-forming] subunit beta, mitochondrial-like</fullName>
    </submittedName>
</protein>
<feature type="domain" description="ATP-grasp fold succinyl-CoA synthetase-type" evidence="6">
    <location>
        <begin position="40"/>
        <end position="117"/>
    </location>
</feature>
<sequence length="180" mass="19517">MATFLAKSARLVEKIALGQSSRILAVAPCLFGQHRRHLSLHEYLSMDLMREAGINVPRSGTASTPDEAYEVAKELECEDLVVKAQVLAGGRGKGHFQAPSNLKGGVKIVYSTEHLKLTVPIVVRLQGTHVDNARALIAASNLRILACDTLDEAARMAVKLSHIVTLAREAEVDVNFNLPI</sequence>
<proteinExistence type="predicted"/>
<dbReference type="SUPFAM" id="SSF52210">
    <property type="entry name" value="Succinyl-CoA synthetase domains"/>
    <property type="match status" value="1"/>
</dbReference>
<keyword evidence="3" id="KW-0436">Ligase</keyword>
<dbReference type="InterPro" id="IPR016102">
    <property type="entry name" value="Succinyl-CoA_synth-like"/>
</dbReference>
<dbReference type="PANTHER" id="PTHR11815:SF1">
    <property type="entry name" value="SUCCINATE--COA LIGASE [ADP-FORMING] SUBUNIT BETA, MITOCHONDRIAL"/>
    <property type="match status" value="1"/>
</dbReference>
<dbReference type="SUPFAM" id="SSF56059">
    <property type="entry name" value="Glutathione synthetase ATP-binding domain-like"/>
    <property type="match status" value="1"/>
</dbReference>
<dbReference type="Proteomes" id="UP000695022">
    <property type="component" value="Unplaced"/>
</dbReference>
<dbReference type="Gene3D" id="3.30.1490.20">
    <property type="entry name" value="ATP-grasp fold, A domain"/>
    <property type="match status" value="1"/>
</dbReference>
<name>A0ABM1ESJ0_PRICU</name>
<evidence type="ECO:0000256" key="5">
    <source>
        <dbReference type="ARBA" id="ARBA00022840"/>
    </source>
</evidence>
<comment type="pathway">
    <text evidence="1">Carbohydrate metabolism; tricarboxylic acid cycle; succinate from succinyl-CoA (ligase route): step 1/1.</text>
</comment>
<dbReference type="InterPro" id="IPR013650">
    <property type="entry name" value="ATP-grasp_succ-CoA_synth-type"/>
</dbReference>
<evidence type="ECO:0000313" key="7">
    <source>
        <dbReference type="Proteomes" id="UP000695022"/>
    </source>
</evidence>
<keyword evidence="5" id="KW-0067">ATP-binding</keyword>
<keyword evidence="4" id="KW-0547">Nucleotide-binding</keyword>
<evidence type="ECO:0000256" key="3">
    <source>
        <dbReference type="ARBA" id="ARBA00022598"/>
    </source>
</evidence>
<dbReference type="InterPro" id="IPR013815">
    <property type="entry name" value="ATP_grasp_subdomain_1"/>
</dbReference>
<accession>A0ABM1ESJ0</accession>
<evidence type="ECO:0000313" key="8">
    <source>
        <dbReference type="RefSeq" id="XP_014675161.1"/>
    </source>
</evidence>
<evidence type="ECO:0000259" key="6">
    <source>
        <dbReference type="Pfam" id="PF08442"/>
    </source>
</evidence>